<dbReference type="Pfam" id="PF01547">
    <property type="entry name" value="SBP_bac_1"/>
    <property type="match status" value="1"/>
</dbReference>
<dbReference type="OrthoDB" id="8663148at2"/>
<protein>
    <submittedName>
        <fullName evidence="4">Multiple sugar transport system substrate-binding protein</fullName>
    </submittedName>
</protein>
<feature type="region of interest" description="Disordered" evidence="3">
    <location>
        <begin position="45"/>
        <end position="69"/>
    </location>
</feature>
<sequence length="466" mass="49761">MTRRFGPTSPSPREVGFRVDRRTMLKGIAGAGALAAVPTLAACGGSSSPSGSSAPASSSGGAAASAGTGSAGGAGAAKGTITFGSNGSDAVPKAAYQAVADAFKAKNSGADVKINTVDHNTFQEQINSYLQGKPDDVFTWFAGYRMRFFAAKNLAGDISDVWQNIGADFSDAFKQASTGDDGKQYFVPIYNYPWAVFYRKSVFEKGGYTVPKTWDELKALATKMKGDGLAPVGFADKDGWPAMGTFDIINMRVNGYQFHVDLMAGKESWEDAKVKDVFSHWAELLQFSEQGALGRTWQEAAGNLKNKKSGMYVLGSFVGQQFTGADLEDLDFFAFPEINPEHGTDSIDAPIDGLMMAKKPKNEEGAKAFLTYVGSAEAENTYLKTDSNDVAANKQADTSGYNALQKKAAELIGASKNIAQFLDRDTRPDFASTVIIPSFQSFIKNPKDIDGLTKNIQSQAKSIFAS</sequence>
<gene>
    <name evidence="4" type="ORF">CLV35_1092</name>
</gene>
<dbReference type="SUPFAM" id="SSF53850">
    <property type="entry name" value="Periplasmic binding protein-like II"/>
    <property type="match status" value="1"/>
</dbReference>
<evidence type="ECO:0000256" key="1">
    <source>
        <dbReference type="ARBA" id="ARBA00008520"/>
    </source>
</evidence>
<reference evidence="4 5" key="1">
    <citation type="submission" date="2018-10" db="EMBL/GenBank/DDBJ databases">
        <title>Genomic Encyclopedia of Archaeal and Bacterial Type Strains, Phase II (KMG-II): from individual species to whole genera.</title>
        <authorList>
            <person name="Goeker M."/>
        </authorList>
    </citation>
    <scope>NUCLEOTIDE SEQUENCE [LARGE SCALE GENOMIC DNA]</scope>
    <source>
        <strain evidence="4 5">RP-AC37</strain>
    </source>
</reference>
<evidence type="ECO:0000256" key="2">
    <source>
        <dbReference type="ARBA" id="ARBA00022448"/>
    </source>
</evidence>
<dbReference type="Gene3D" id="3.40.190.10">
    <property type="entry name" value="Periplasmic binding protein-like II"/>
    <property type="match status" value="2"/>
</dbReference>
<dbReference type="EMBL" id="RBWV01000010">
    <property type="protein sequence ID" value="RKS77406.1"/>
    <property type="molecule type" value="Genomic_DNA"/>
</dbReference>
<dbReference type="InParanoid" id="A0A420XR76"/>
<comment type="similarity">
    <text evidence="1">Belongs to the bacterial solute-binding protein 1 family.</text>
</comment>
<keyword evidence="4" id="KW-0762">Sugar transport</keyword>
<keyword evidence="2" id="KW-0813">Transport</keyword>
<comment type="caution">
    <text evidence="4">The sequence shown here is derived from an EMBL/GenBank/DDBJ whole genome shotgun (WGS) entry which is preliminary data.</text>
</comment>
<dbReference type="InterPro" id="IPR006059">
    <property type="entry name" value="SBP"/>
</dbReference>
<keyword evidence="5" id="KW-1185">Reference proteome</keyword>
<dbReference type="AlphaFoldDB" id="A0A420XR76"/>
<dbReference type="PANTHER" id="PTHR43649:SF29">
    <property type="entry name" value="OSMOPROTECTIVE COMPOUNDS-BINDING PROTEIN GGTB"/>
    <property type="match status" value="1"/>
</dbReference>
<feature type="compositionally biased region" description="Low complexity" evidence="3">
    <location>
        <begin position="45"/>
        <end position="68"/>
    </location>
</feature>
<dbReference type="RefSeq" id="WP_121192452.1">
    <property type="nucleotide sequence ID" value="NZ_RBWV01000010.1"/>
</dbReference>
<dbReference type="PROSITE" id="PS51318">
    <property type="entry name" value="TAT"/>
    <property type="match status" value="1"/>
</dbReference>
<dbReference type="InterPro" id="IPR006311">
    <property type="entry name" value="TAT_signal"/>
</dbReference>
<dbReference type="Proteomes" id="UP000281955">
    <property type="component" value="Unassembled WGS sequence"/>
</dbReference>
<accession>A0A420XR76</accession>
<evidence type="ECO:0000313" key="4">
    <source>
        <dbReference type="EMBL" id="RKS77406.1"/>
    </source>
</evidence>
<organism evidence="4 5">
    <name type="scientific">Motilibacter peucedani</name>
    <dbReference type="NCBI Taxonomy" id="598650"/>
    <lineage>
        <taxon>Bacteria</taxon>
        <taxon>Bacillati</taxon>
        <taxon>Actinomycetota</taxon>
        <taxon>Actinomycetes</taxon>
        <taxon>Motilibacterales</taxon>
        <taxon>Motilibacteraceae</taxon>
        <taxon>Motilibacter</taxon>
    </lineage>
</organism>
<dbReference type="InterPro" id="IPR050490">
    <property type="entry name" value="Bact_solute-bd_prot1"/>
</dbReference>
<proteinExistence type="inferred from homology"/>
<evidence type="ECO:0000313" key="5">
    <source>
        <dbReference type="Proteomes" id="UP000281955"/>
    </source>
</evidence>
<dbReference type="PANTHER" id="PTHR43649">
    <property type="entry name" value="ARABINOSE-BINDING PROTEIN-RELATED"/>
    <property type="match status" value="1"/>
</dbReference>
<name>A0A420XR76_9ACTN</name>
<evidence type="ECO:0000256" key="3">
    <source>
        <dbReference type="SAM" id="MobiDB-lite"/>
    </source>
</evidence>